<proteinExistence type="predicted"/>
<evidence type="ECO:0000313" key="1">
    <source>
        <dbReference type="EMBL" id="AEI42140.1"/>
    </source>
</evidence>
<name>F8FDH0_PAEMK</name>
<dbReference type="Proteomes" id="UP000006620">
    <property type="component" value="Chromosome"/>
</dbReference>
<organism evidence="1 2">
    <name type="scientific">Paenibacillus mucilaginosus (strain KNP414)</name>
    <dbReference type="NCBI Taxonomy" id="1036673"/>
    <lineage>
        <taxon>Bacteria</taxon>
        <taxon>Bacillati</taxon>
        <taxon>Bacillota</taxon>
        <taxon>Bacilli</taxon>
        <taxon>Bacillales</taxon>
        <taxon>Paenibacillaceae</taxon>
        <taxon>Paenibacillus</taxon>
    </lineage>
</organism>
<dbReference type="PATRIC" id="fig|1036673.3.peg.3299"/>
<dbReference type="AlphaFoldDB" id="F8FDH0"/>
<evidence type="ECO:0000313" key="2">
    <source>
        <dbReference type="Proteomes" id="UP000006620"/>
    </source>
</evidence>
<gene>
    <name evidence="1" type="ordered locus">KNP414_03596</name>
</gene>
<accession>F8FDH0</accession>
<sequence>MIFTSLDVPPAAAESPSGADELQAVTVVTNAKDKIHALSLFLLFMLLPPFDEWFR</sequence>
<protein>
    <submittedName>
        <fullName evidence="1">Uncharacterized protein</fullName>
    </submittedName>
</protein>
<dbReference type="KEGG" id="pms:KNP414_03596"/>
<dbReference type="EMBL" id="CP002869">
    <property type="protein sequence ID" value="AEI42140.1"/>
    <property type="molecule type" value="Genomic_DNA"/>
</dbReference>
<dbReference type="HOGENOM" id="CLU_3027978_0_0_9"/>
<reference evidence="2" key="1">
    <citation type="submission" date="2011-06" db="EMBL/GenBank/DDBJ databases">
        <title>Complete genome sequence of Paenibacillus mucilaginosus KNP414.</title>
        <authorList>
            <person name="Wang J."/>
            <person name="Hu S."/>
            <person name="Hu X."/>
            <person name="Zhang B."/>
            <person name="Dong D."/>
            <person name="Zhang S."/>
            <person name="Zhao K."/>
            <person name="Wu D."/>
        </authorList>
    </citation>
    <scope>NUCLEOTIDE SEQUENCE [LARGE SCALE GENOMIC DNA]</scope>
    <source>
        <strain evidence="2">KNP414</strain>
    </source>
</reference>
<reference evidence="1 2" key="2">
    <citation type="journal article" date="2013" name="Genome Announc.">
        <title>Genome Sequence of Growth-Improving Paenibacillus mucilaginosus Strain KNP414.</title>
        <authorList>
            <person name="Lu J.J."/>
            <person name="Wang J.F."/>
            <person name="Hu X.F."/>
        </authorList>
    </citation>
    <scope>NUCLEOTIDE SEQUENCE [LARGE SCALE GENOMIC DNA]</scope>
    <source>
        <strain evidence="1 2">KNP414</strain>
    </source>
</reference>